<gene>
    <name evidence="3" type="ORF">SFRICE_022183</name>
</gene>
<dbReference type="InterPro" id="IPR031305">
    <property type="entry name" value="Casein_CS"/>
</dbReference>
<keyword evidence="1 2" id="KW-0732">Signal</keyword>
<evidence type="ECO:0000256" key="2">
    <source>
        <dbReference type="SAM" id="SignalP"/>
    </source>
</evidence>
<feature type="signal peptide" evidence="2">
    <location>
        <begin position="1"/>
        <end position="16"/>
    </location>
</feature>
<dbReference type="EMBL" id="ODYU01001567">
    <property type="protein sequence ID" value="SOQ37959.1"/>
    <property type="molecule type" value="Genomic_DNA"/>
</dbReference>
<evidence type="ECO:0000313" key="3">
    <source>
        <dbReference type="EMBL" id="SOQ37959.1"/>
    </source>
</evidence>
<organism evidence="3">
    <name type="scientific">Spodoptera frugiperda</name>
    <name type="common">Fall armyworm</name>
    <dbReference type="NCBI Taxonomy" id="7108"/>
    <lineage>
        <taxon>Eukaryota</taxon>
        <taxon>Metazoa</taxon>
        <taxon>Ecdysozoa</taxon>
        <taxon>Arthropoda</taxon>
        <taxon>Hexapoda</taxon>
        <taxon>Insecta</taxon>
        <taxon>Pterygota</taxon>
        <taxon>Neoptera</taxon>
        <taxon>Endopterygota</taxon>
        <taxon>Lepidoptera</taxon>
        <taxon>Glossata</taxon>
        <taxon>Ditrysia</taxon>
        <taxon>Noctuoidea</taxon>
        <taxon>Noctuidae</taxon>
        <taxon>Amphipyrinae</taxon>
        <taxon>Spodoptera</taxon>
    </lineage>
</organism>
<name>A0A2H1VAU1_SPOFR</name>
<dbReference type="AlphaFoldDB" id="A0A2H1VAU1"/>
<reference evidence="3" key="1">
    <citation type="submission" date="2016-07" db="EMBL/GenBank/DDBJ databases">
        <authorList>
            <person name="Bretaudeau A."/>
        </authorList>
    </citation>
    <scope>NUCLEOTIDE SEQUENCE</scope>
    <source>
        <strain evidence="3">Rice</strain>
        <tissue evidence="3">Whole body</tissue>
    </source>
</reference>
<proteinExistence type="predicted"/>
<protein>
    <submittedName>
        <fullName evidence="3">SFRICE_022183</fullName>
    </submittedName>
</protein>
<sequence>MFKLLVFACLLAVAVAAPKPAIYYTSPYTAYAAPVGYSAYSTQLAYAPLTYSAYAPVSYSAYSVGVSSPYTAIYYT</sequence>
<accession>A0A2H1VAU1</accession>
<dbReference type="PROSITE" id="PS00306">
    <property type="entry name" value="CASEIN_ALPHA_BETA"/>
    <property type="match status" value="1"/>
</dbReference>
<feature type="chain" id="PRO_5013769622" evidence="2">
    <location>
        <begin position="17"/>
        <end position="76"/>
    </location>
</feature>
<evidence type="ECO:0000256" key="1">
    <source>
        <dbReference type="ARBA" id="ARBA00022729"/>
    </source>
</evidence>